<evidence type="ECO:0000256" key="1">
    <source>
        <dbReference type="ARBA" id="ARBA00023015"/>
    </source>
</evidence>
<evidence type="ECO:0000256" key="5">
    <source>
        <dbReference type="SAM" id="MobiDB-lite"/>
    </source>
</evidence>
<feature type="domain" description="HTH myb-type" evidence="7">
    <location>
        <begin position="78"/>
        <end position="129"/>
    </location>
</feature>
<accession>A0ABR2HEN9</accession>
<proteinExistence type="predicted"/>
<protein>
    <recommendedName>
        <fullName evidence="10">Myb-like DNA-binding domain containing protein</fullName>
    </recommendedName>
</protein>
<evidence type="ECO:0000256" key="4">
    <source>
        <dbReference type="ARBA" id="ARBA00023242"/>
    </source>
</evidence>
<comment type="caution">
    <text evidence="8">The sequence shown here is derived from an EMBL/GenBank/DDBJ whole genome shotgun (WGS) entry which is preliminary data.</text>
</comment>
<dbReference type="SUPFAM" id="SSF46689">
    <property type="entry name" value="Homeodomain-like"/>
    <property type="match status" value="1"/>
</dbReference>
<keyword evidence="2" id="KW-0238">DNA-binding</keyword>
<feature type="region of interest" description="Disordered" evidence="5">
    <location>
        <begin position="36"/>
        <end position="56"/>
    </location>
</feature>
<dbReference type="InterPro" id="IPR051575">
    <property type="entry name" value="Myb-like_DNA-bd"/>
</dbReference>
<feature type="compositionally biased region" description="Low complexity" evidence="5">
    <location>
        <begin position="264"/>
        <end position="287"/>
    </location>
</feature>
<feature type="region of interest" description="Disordered" evidence="5">
    <location>
        <begin position="252"/>
        <end position="312"/>
    </location>
</feature>
<dbReference type="PANTHER" id="PTHR46621:SF1">
    <property type="entry name" value="SNRNA-ACTIVATING PROTEIN COMPLEX SUBUNIT 4"/>
    <property type="match status" value="1"/>
</dbReference>
<sequence length="312" mass="36093">MIQSELDINTFSSLFHPELQMNGELLDKIDEDSLGTTDTNSSYLTSTSNSTLDSNNSDCLKEASDIEASVSQAPGNSKRKFFTKKEDHLLTIAALHYREGSWNDIARYVPGRTPKQCRDRWVNYLQPSLKFEPWTNADDKLLVLLVNQYGTHWTKMKNHFPNRSTNALKNRWYWMIKNHVTITPLKRKKNLSEMYQKQGRIHAFQHEHGKNNIGSSIMENNYPNNNGDILSHQGNPSLNYLQNNYFFVLKNNNNSSKGKKKRNSINISNGKINNNNKNIGNNNYNKNIKMEPKNNKNNDDELITFDSDELDW</sequence>
<name>A0ABR2HEN9_9EUKA</name>
<evidence type="ECO:0000259" key="6">
    <source>
        <dbReference type="PROSITE" id="PS50090"/>
    </source>
</evidence>
<dbReference type="InterPro" id="IPR017930">
    <property type="entry name" value="Myb_dom"/>
</dbReference>
<dbReference type="CDD" id="cd00167">
    <property type="entry name" value="SANT"/>
    <property type="match status" value="2"/>
</dbReference>
<dbReference type="PROSITE" id="PS51294">
    <property type="entry name" value="HTH_MYB"/>
    <property type="match status" value="2"/>
</dbReference>
<keyword evidence="1" id="KW-0805">Transcription regulation</keyword>
<organism evidence="8 9">
    <name type="scientific">Tritrichomonas musculus</name>
    <dbReference type="NCBI Taxonomy" id="1915356"/>
    <lineage>
        <taxon>Eukaryota</taxon>
        <taxon>Metamonada</taxon>
        <taxon>Parabasalia</taxon>
        <taxon>Tritrichomonadida</taxon>
        <taxon>Tritrichomonadidae</taxon>
        <taxon>Tritrichomonas</taxon>
    </lineage>
</organism>
<keyword evidence="4" id="KW-0539">Nucleus</keyword>
<dbReference type="Gene3D" id="1.10.10.60">
    <property type="entry name" value="Homeodomain-like"/>
    <property type="match status" value="2"/>
</dbReference>
<gene>
    <name evidence="8" type="ORF">M9Y10_020820</name>
</gene>
<feature type="domain" description="HTH myb-type" evidence="7">
    <location>
        <begin position="133"/>
        <end position="180"/>
    </location>
</feature>
<evidence type="ECO:0000256" key="2">
    <source>
        <dbReference type="ARBA" id="ARBA00023125"/>
    </source>
</evidence>
<dbReference type="SMART" id="SM00717">
    <property type="entry name" value="SANT"/>
    <property type="match status" value="2"/>
</dbReference>
<dbReference type="InterPro" id="IPR009057">
    <property type="entry name" value="Homeodomain-like_sf"/>
</dbReference>
<evidence type="ECO:0000259" key="7">
    <source>
        <dbReference type="PROSITE" id="PS51294"/>
    </source>
</evidence>
<evidence type="ECO:0000256" key="3">
    <source>
        <dbReference type="ARBA" id="ARBA00023163"/>
    </source>
</evidence>
<keyword evidence="3" id="KW-0804">Transcription</keyword>
<evidence type="ECO:0000313" key="8">
    <source>
        <dbReference type="EMBL" id="KAK8845892.1"/>
    </source>
</evidence>
<reference evidence="8 9" key="1">
    <citation type="submission" date="2024-04" db="EMBL/GenBank/DDBJ databases">
        <title>Tritrichomonas musculus Genome.</title>
        <authorList>
            <person name="Alves-Ferreira E."/>
            <person name="Grigg M."/>
            <person name="Lorenzi H."/>
            <person name="Galac M."/>
        </authorList>
    </citation>
    <scope>NUCLEOTIDE SEQUENCE [LARGE SCALE GENOMIC DNA]</scope>
    <source>
        <strain evidence="8 9">EAF2021</strain>
    </source>
</reference>
<keyword evidence="9" id="KW-1185">Reference proteome</keyword>
<dbReference type="PANTHER" id="PTHR46621">
    <property type="entry name" value="SNRNA-ACTIVATING PROTEIN COMPLEX SUBUNIT 4"/>
    <property type="match status" value="1"/>
</dbReference>
<feature type="compositionally biased region" description="Basic and acidic residues" evidence="5">
    <location>
        <begin position="288"/>
        <end position="299"/>
    </location>
</feature>
<evidence type="ECO:0008006" key="10">
    <source>
        <dbReference type="Google" id="ProtNLM"/>
    </source>
</evidence>
<feature type="compositionally biased region" description="Acidic residues" evidence="5">
    <location>
        <begin position="300"/>
        <end position="312"/>
    </location>
</feature>
<feature type="domain" description="Myb-like" evidence="6">
    <location>
        <begin position="126"/>
        <end position="176"/>
    </location>
</feature>
<dbReference type="PROSITE" id="PS50090">
    <property type="entry name" value="MYB_LIKE"/>
    <property type="match status" value="2"/>
</dbReference>
<dbReference type="Proteomes" id="UP001470230">
    <property type="component" value="Unassembled WGS sequence"/>
</dbReference>
<feature type="domain" description="Myb-like" evidence="6">
    <location>
        <begin position="74"/>
        <end position="125"/>
    </location>
</feature>
<dbReference type="Pfam" id="PF13921">
    <property type="entry name" value="Myb_DNA-bind_6"/>
    <property type="match status" value="1"/>
</dbReference>
<dbReference type="EMBL" id="JAPFFF010000030">
    <property type="protein sequence ID" value="KAK8845892.1"/>
    <property type="molecule type" value="Genomic_DNA"/>
</dbReference>
<evidence type="ECO:0000313" key="9">
    <source>
        <dbReference type="Proteomes" id="UP001470230"/>
    </source>
</evidence>
<dbReference type="InterPro" id="IPR001005">
    <property type="entry name" value="SANT/Myb"/>
</dbReference>